<reference evidence="4 5" key="1">
    <citation type="submission" date="2015-11" db="EMBL/GenBank/DDBJ databases">
        <title>Draft genome sequence of Paramesorhizobium deserti A-3-E, a strain highly resistant to diverse beta-lactam antibiotics.</title>
        <authorList>
            <person name="Lv R."/>
            <person name="Yang X."/>
            <person name="Fang N."/>
            <person name="Guo J."/>
            <person name="Luo X."/>
            <person name="Peng F."/>
            <person name="Yang R."/>
            <person name="Cui Y."/>
            <person name="Fang C."/>
            <person name="Song Y."/>
        </authorList>
    </citation>
    <scope>NUCLEOTIDE SEQUENCE [LARGE SCALE GENOMIC DNA]</scope>
    <source>
        <strain evidence="4 5">A-3-E</strain>
    </source>
</reference>
<dbReference type="Pfam" id="PF02302">
    <property type="entry name" value="PTS_IIB"/>
    <property type="match status" value="1"/>
</dbReference>
<feature type="domain" description="PTS EIIB type-2" evidence="3">
    <location>
        <begin position="5"/>
        <end position="95"/>
    </location>
</feature>
<dbReference type="GO" id="GO:0009401">
    <property type="term" value="P:phosphoenolpyruvate-dependent sugar phosphotransferase system"/>
    <property type="evidence" value="ECO:0007669"/>
    <property type="project" value="UniProtKB-KW"/>
</dbReference>
<dbReference type="PROSITE" id="PS51099">
    <property type="entry name" value="PTS_EIIB_TYPE_2"/>
    <property type="match status" value="1"/>
</dbReference>
<dbReference type="InterPro" id="IPR036095">
    <property type="entry name" value="PTS_EIIB-like_sf"/>
</dbReference>
<dbReference type="EMBL" id="LNTU01000001">
    <property type="protein sequence ID" value="KXF78576.1"/>
    <property type="molecule type" value="Genomic_DNA"/>
</dbReference>
<dbReference type="AlphaFoldDB" id="A0A135HZE0"/>
<dbReference type="InterPro" id="IPR013011">
    <property type="entry name" value="PTS_EIIB_2"/>
</dbReference>
<keyword evidence="1" id="KW-0808">Transferase</keyword>
<name>A0A135HZE0_9HYPH</name>
<dbReference type="GO" id="GO:0008982">
    <property type="term" value="F:protein-N(PI)-phosphohistidine-sugar phosphotransferase activity"/>
    <property type="evidence" value="ECO:0007669"/>
    <property type="project" value="InterPro"/>
</dbReference>
<proteinExistence type="predicted"/>
<dbReference type="InterPro" id="IPR003501">
    <property type="entry name" value="PTS_EIIB_2/3"/>
</dbReference>
<organism evidence="4 5">
    <name type="scientific">Paramesorhizobium deserti</name>
    <dbReference type="NCBI Taxonomy" id="1494590"/>
    <lineage>
        <taxon>Bacteria</taxon>
        <taxon>Pseudomonadati</taxon>
        <taxon>Pseudomonadota</taxon>
        <taxon>Alphaproteobacteria</taxon>
        <taxon>Hyphomicrobiales</taxon>
        <taxon>Phyllobacteriaceae</taxon>
        <taxon>Paramesorhizobium</taxon>
    </lineage>
</organism>
<dbReference type="CDD" id="cd05566">
    <property type="entry name" value="PTS_IIB_galactitol"/>
    <property type="match status" value="1"/>
</dbReference>
<sequence length="95" mass="10074">MAREKIILVACGTGIATSTVVATAIEEEMKNRGIPVSIRQCKATEVPGMVDDVDLVVSTTPVPQGLSKPVITTLAFLTGMGKADVLDRIEGYLRD</sequence>
<evidence type="ECO:0000256" key="1">
    <source>
        <dbReference type="ARBA" id="ARBA00022679"/>
    </source>
</evidence>
<evidence type="ECO:0000256" key="2">
    <source>
        <dbReference type="ARBA" id="ARBA00022683"/>
    </source>
</evidence>
<dbReference type="RefSeq" id="WP_068879844.1">
    <property type="nucleotide sequence ID" value="NZ_LNTU01000001.1"/>
</dbReference>
<dbReference type="Proteomes" id="UP000070107">
    <property type="component" value="Unassembled WGS sequence"/>
</dbReference>
<keyword evidence="5" id="KW-1185">Reference proteome</keyword>
<evidence type="ECO:0000313" key="5">
    <source>
        <dbReference type="Proteomes" id="UP000070107"/>
    </source>
</evidence>
<accession>A0A135HZE0</accession>
<dbReference type="SUPFAM" id="SSF52794">
    <property type="entry name" value="PTS system IIB component-like"/>
    <property type="match status" value="1"/>
</dbReference>
<keyword evidence="2" id="KW-0598">Phosphotransferase system</keyword>
<evidence type="ECO:0000259" key="3">
    <source>
        <dbReference type="PROSITE" id="PS51099"/>
    </source>
</evidence>
<comment type="caution">
    <text evidence="4">The sequence shown here is derived from an EMBL/GenBank/DDBJ whole genome shotgun (WGS) entry which is preliminary data.</text>
</comment>
<dbReference type="Gene3D" id="3.40.50.2300">
    <property type="match status" value="1"/>
</dbReference>
<dbReference type="OrthoDB" id="6505030at2"/>
<gene>
    <name evidence="4" type="ORF">ATN84_01925</name>
</gene>
<evidence type="ECO:0000313" key="4">
    <source>
        <dbReference type="EMBL" id="KXF78576.1"/>
    </source>
</evidence>
<protein>
    <submittedName>
        <fullName evidence="4">PTS galactitol transporter subunit IIB</fullName>
    </submittedName>
</protein>
<dbReference type="STRING" id="1494590.ATN84_01925"/>